<dbReference type="KEGG" id="acp:A2cp1_0021"/>
<dbReference type="HOGENOM" id="CLU_1183046_0_0_7"/>
<gene>
    <name evidence="3" type="ordered locus">A2cp1_0021</name>
</gene>
<evidence type="ECO:0000313" key="4">
    <source>
        <dbReference type="Proteomes" id="UP000007089"/>
    </source>
</evidence>
<name>B8J701_ANAD2</name>
<feature type="compositionally biased region" description="Low complexity" evidence="1">
    <location>
        <begin position="12"/>
        <end position="23"/>
    </location>
</feature>
<protein>
    <recommendedName>
        <fullName evidence="2">DUF3854 domain-containing protein</fullName>
    </recommendedName>
</protein>
<feature type="compositionally biased region" description="Low complexity" evidence="1">
    <location>
        <begin position="201"/>
        <end position="214"/>
    </location>
</feature>
<dbReference type="InterPro" id="IPR024385">
    <property type="entry name" value="DUF3854"/>
</dbReference>
<organism evidence="3 4">
    <name type="scientific">Anaeromyxobacter dehalogenans (strain ATCC BAA-258 / DSM 21875 / 2CP-1)</name>
    <dbReference type="NCBI Taxonomy" id="455488"/>
    <lineage>
        <taxon>Bacteria</taxon>
        <taxon>Pseudomonadati</taxon>
        <taxon>Myxococcota</taxon>
        <taxon>Myxococcia</taxon>
        <taxon>Myxococcales</taxon>
        <taxon>Cystobacterineae</taxon>
        <taxon>Anaeromyxobacteraceae</taxon>
        <taxon>Anaeromyxobacter</taxon>
    </lineage>
</organism>
<feature type="compositionally biased region" description="Polar residues" evidence="1">
    <location>
        <begin position="215"/>
        <end position="234"/>
    </location>
</feature>
<dbReference type="EMBL" id="CP001359">
    <property type="protein sequence ID" value="ACL63382.1"/>
    <property type="molecule type" value="Genomic_DNA"/>
</dbReference>
<accession>B8J701</accession>
<evidence type="ECO:0000256" key="1">
    <source>
        <dbReference type="SAM" id="MobiDB-lite"/>
    </source>
</evidence>
<keyword evidence="4" id="KW-1185">Reference proteome</keyword>
<feature type="region of interest" description="Disordered" evidence="1">
    <location>
        <begin position="197"/>
        <end position="234"/>
    </location>
</feature>
<evidence type="ECO:0000259" key="2">
    <source>
        <dbReference type="Pfam" id="PF12965"/>
    </source>
</evidence>
<reference evidence="3" key="1">
    <citation type="submission" date="2009-01" db="EMBL/GenBank/DDBJ databases">
        <title>Complete sequence of Anaeromyxobacter dehalogenans 2CP-1.</title>
        <authorList>
            <consortium name="US DOE Joint Genome Institute"/>
            <person name="Lucas S."/>
            <person name="Copeland A."/>
            <person name="Lapidus A."/>
            <person name="Glavina del Rio T."/>
            <person name="Dalin E."/>
            <person name="Tice H."/>
            <person name="Bruce D."/>
            <person name="Goodwin L."/>
            <person name="Pitluck S."/>
            <person name="Saunders E."/>
            <person name="Brettin T."/>
            <person name="Detter J.C."/>
            <person name="Han C."/>
            <person name="Larimer F."/>
            <person name="Land M."/>
            <person name="Hauser L."/>
            <person name="Kyrpides N."/>
            <person name="Ovchinnikova G."/>
            <person name="Beliaev A.S."/>
            <person name="Richardson P."/>
        </authorList>
    </citation>
    <scope>NUCLEOTIDE SEQUENCE</scope>
    <source>
        <strain evidence="3">2CP-1</strain>
    </source>
</reference>
<dbReference type="Pfam" id="PF12965">
    <property type="entry name" value="DUF3854"/>
    <property type="match status" value="1"/>
</dbReference>
<feature type="domain" description="DUF3854" evidence="2">
    <location>
        <begin position="156"/>
        <end position="196"/>
    </location>
</feature>
<proteinExistence type="predicted"/>
<dbReference type="Proteomes" id="UP000007089">
    <property type="component" value="Chromosome"/>
</dbReference>
<dbReference type="AlphaFoldDB" id="B8J701"/>
<sequence>MVSHFIANNEVSPSPTSTPDSTSNDAAARPKTLSERHCQHLVDSGLTAETIARRGFYSCSDAEGRKILNWSERVRGNASGLVIPYPNVPGYAKIRPDSPRLRSGEWPAPANEPHHDYRVGDARWEPEPEVRKYEAPIGSMPHAYIPVDACASFSDAEVRLYVTEGEKKTEVLCQQGQPCISIPGVSNAHDVDHRREAQDWGGARSGSSRRNSASTCFPTARSVSCSTRPTWRRT</sequence>
<evidence type="ECO:0000313" key="3">
    <source>
        <dbReference type="EMBL" id="ACL63382.1"/>
    </source>
</evidence>
<feature type="region of interest" description="Disordered" evidence="1">
    <location>
        <begin position="1"/>
        <end position="32"/>
    </location>
</feature>